<dbReference type="Pfam" id="PF00392">
    <property type="entry name" value="GntR"/>
    <property type="match status" value="1"/>
</dbReference>
<evidence type="ECO:0000313" key="5">
    <source>
        <dbReference type="EMBL" id="PGH56063.1"/>
    </source>
</evidence>
<dbReference type="RefSeq" id="WP_098738780.1">
    <property type="nucleotide sequence ID" value="NZ_PDKW01000042.1"/>
</dbReference>
<dbReference type="InterPro" id="IPR008920">
    <property type="entry name" value="TF_FadR/GntR_C"/>
</dbReference>
<dbReference type="InterPro" id="IPR036390">
    <property type="entry name" value="WH_DNA-bd_sf"/>
</dbReference>
<dbReference type="PRINTS" id="PR00035">
    <property type="entry name" value="HTHGNTR"/>
</dbReference>
<name>A0A2B8BEU2_9PROT</name>
<comment type="caution">
    <text evidence="5">The sequence shown here is derived from an EMBL/GenBank/DDBJ whole genome shotgun (WGS) entry which is preliminary data.</text>
</comment>
<dbReference type="AlphaFoldDB" id="A0A2B8BEU2"/>
<proteinExistence type="predicted"/>
<gene>
    <name evidence="5" type="ORF">CRT60_21235</name>
</gene>
<protein>
    <submittedName>
        <fullName evidence="5">GntR family transcriptional regulator</fullName>
    </submittedName>
</protein>
<feature type="domain" description="HTH gntR-type" evidence="4">
    <location>
        <begin position="17"/>
        <end position="84"/>
    </location>
</feature>
<dbReference type="CDD" id="cd07377">
    <property type="entry name" value="WHTH_GntR"/>
    <property type="match status" value="1"/>
</dbReference>
<dbReference type="PANTHER" id="PTHR43537">
    <property type="entry name" value="TRANSCRIPTIONAL REGULATOR, GNTR FAMILY"/>
    <property type="match status" value="1"/>
</dbReference>
<accession>A0A2B8BEU2</accession>
<dbReference type="OrthoDB" id="9812290at2"/>
<dbReference type="Gene3D" id="1.20.120.530">
    <property type="entry name" value="GntR ligand-binding domain-like"/>
    <property type="match status" value="1"/>
</dbReference>
<dbReference type="SUPFAM" id="SSF48008">
    <property type="entry name" value="GntR ligand-binding domain-like"/>
    <property type="match status" value="1"/>
</dbReference>
<dbReference type="InterPro" id="IPR011711">
    <property type="entry name" value="GntR_C"/>
</dbReference>
<organism evidence="5 6">
    <name type="scientific">Azospirillum palustre</name>
    <dbReference type="NCBI Taxonomy" id="2044885"/>
    <lineage>
        <taxon>Bacteria</taxon>
        <taxon>Pseudomonadati</taxon>
        <taxon>Pseudomonadota</taxon>
        <taxon>Alphaproteobacteria</taxon>
        <taxon>Rhodospirillales</taxon>
        <taxon>Azospirillaceae</taxon>
        <taxon>Azospirillum</taxon>
    </lineage>
</organism>
<dbReference type="PROSITE" id="PS50949">
    <property type="entry name" value="HTH_GNTR"/>
    <property type="match status" value="1"/>
</dbReference>
<dbReference type="SMART" id="SM00345">
    <property type="entry name" value="HTH_GNTR"/>
    <property type="match status" value="1"/>
</dbReference>
<dbReference type="SUPFAM" id="SSF46785">
    <property type="entry name" value="Winged helix' DNA-binding domain"/>
    <property type="match status" value="1"/>
</dbReference>
<sequence>MDIVKTAKAPAGPIRRETLHHGAVAELRAMILSGELRPGSRVPEVQLCEQLGVSRTPLREALRVLAAEGLVELRPHRGAVVTPIDPKEIAAVFEVMEALEALAGDLACRRGTPEEFAELDRLHDQLHAQFDAGDRPAYFLTNRQIHARIVAMARNPSLEATYAGFASKILRARSLANYDEERWRHSLSEHDGFMAAVRQRDMAAAGSLLAAHSRQTADAVLAALNGCGSDSPAGAGRQAESV</sequence>
<keyword evidence="6" id="KW-1185">Reference proteome</keyword>
<evidence type="ECO:0000259" key="4">
    <source>
        <dbReference type="PROSITE" id="PS50949"/>
    </source>
</evidence>
<dbReference type="GO" id="GO:0003677">
    <property type="term" value="F:DNA binding"/>
    <property type="evidence" value="ECO:0007669"/>
    <property type="project" value="UniProtKB-KW"/>
</dbReference>
<dbReference type="InterPro" id="IPR036388">
    <property type="entry name" value="WH-like_DNA-bd_sf"/>
</dbReference>
<evidence type="ECO:0000256" key="2">
    <source>
        <dbReference type="ARBA" id="ARBA00023125"/>
    </source>
</evidence>
<dbReference type="SMART" id="SM00895">
    <property type="entry name" value="FCD"/>
    <property type="match status" value="1"/>
</dbReference>
<dbReference type="EMBL" id="PDKW01000042">
    <property type="protein sequence ID" value="PGH56063.1"/>
    <property type="molecule type" value="Genomic_DNA"/>
</dbReference>
<dbReference type="GO" id="GO:0003700">
    <property type="term" value="F:DNA-binding transcription factor activity"/>
    <property type="evidence" value="ECO:0007669"/>
    <property type="project" value="InterPro"/>
</dbReference>
<evidence type="ECO:0000256" key="1">
    <source>
        <dbReference type="ARBA" id="ARBA00023015"/>
    </source>
</evidence>
<dbReference type="InterPro" id="IPR000524">
    <property type="entry name" value="Tscrpt_reg_HTH_GntR"/>
</dbReference>
<keyword evidence="2" id="KW-0238">DNA-binding</keyword>
<dbReference type="PANTHER" id="PTHR43537:SF50">
    <property type="entry name" value="TRANSCRIPTIONAL REGULATORY PROTEIN"/>
    <property type="match status" value="1"/>
</dbReference>
<keyword evidence="1" id="KW-0805">Transcription regulation</keyword>
<dbReference type="Gene3D" id="1.10.10.10">
    <property type="entry name" value="Winged helix-like DNA-binding domain superfamily/Winged helix DNA-binding domain"/>
    <property type="match status" value="1"/>
</dbReference>
<reference evidence="6" key="1">
    <citation type="submission" date="2017-10" db="EMBL/GenBank/DDBJ databases">
        <authorList>
            <person name="Kravchenko I.K."/>
            <person name="Grouzdev D.S."/>
        </authorList>
    </citation>
    <scope>NUCLEOTIDE SEQUENCE [LARGE SCALE GENOMIC DNA]</scope>
    <source>
        <strain evidence="6">B2</strain>
    </source>
</reference>
<evidence type="ECO:0000256" key="3">
    <source>
        <dbReference type="ARBA" id="ARBA00023163"/>
    </source>
</evidence>
<keyword evidence="3" id="KW-0804">Transcription</keyword>
<dbReference type="Proteomes" id="UP000225379">
    <property type="component" value="Unassembled WGS sequence"/>
</dbReference>
<evidence type="ECO:0000313" key="6">
    <source>
        <dbReference type="Proteomes" id="UP000225379"/>
    </source>
</evidence>
<dbReference type="Pfam" id="PF07729">
    <property type="entry name" value="FCD"/>
    <property type="match status" value="1"/>
</dbReference>